<dbReference type="PROSITE" id="PS51257">
    <property type="entry name" value="PROKAR_LIPOPROTEIN"/>
    <property type="match status" value="1"/>
</dbReference>
<keyword evidence="1" id="KW-0812">Transmembrane</keyword>
<sequence>MAQRAPATPQYILAIAGPLIGAGLLFFNFVVSCGPVGYSAGESPPRGFRYVILEWQNIGIAYGNGCEITYHPIILFGGIALIGAGILSLSVIWRHTGQ</sequence>
<keyword evidence="3" id="KW-1185">Reference proteome</keyword>
<evidence type="ECO:0000313" key="2">
    <source>
        <dbReference type="EMBL" id="MBX0325648.1"/>
    </source>
</evidence>
<dbReference type="Proteomes" id="UP001430377">
    <property type="component" value="Unassembled WGS sequence"/>
</dbReference>
<dbReference type="EMBL" id="RKLR01000017">
    <property type="protein sequence ID" value="MBX0325648.1"/>
    <property type="molecule type" value="Genomic_DNA"/>
</dbReference>
<proteinExistence type="predicted"/>
<reference evidence="2 3" key="1">
    <citation type="submission" date="2021-06" db="EMBL/GenBank/DDBJ databases">
        <title>Halomicroarcula sp. a new haloarchaeum isolated from saline soil.</title>
        <authorList>
            <person name="Duran-Viseras A."/>
            <person name="Sanchez-Porro C."/>
            <person name="Ventosa A."/>
        </authorList>
    </citation>
    <scope>NUCLEOTIDE SEQUENCE [LARGE SCALE GENOMIC DNA]</scope>
    <source>
        <strain evidence="2 3">F13</strain>
    </source>
</reference>
<evidence type="ECO:0000313" key="3">
    <source>
        <dbReference type="Proteomes" id="UP001430377"/>
    </source>
</evidence>
<dbReference type="AlphaFoldDB" id="A0AAW4PZG9"/>
<accession>A0AAW4PZG9</accession>
<comment type="caution">
    <text evidence="2">The sequence shown here is derived from an EMBL/GenBank/DDBJ whole genome shotgun (WGS) entry which is preliminary data.</text>
</comment>
<gene>
    <name evidence="2" type="ORF">EGH21_21745</name>
</gene>
<dbReference type="RefSeq" id="WP_220620511.1">
    <property type="nucleotide sequence ID" value="NZ_RKLR01000017.1"/>
</dbReference>
<protein>
    <submittedName>
        <fullName evidence="2">Uncharacterized protein</fullName>
    </submittedName>
</protein>
<organism evidence="2 3">
    <name type="scientific">Haloarcula rubra</name>
    <dbReference type="NCBI Taxonomy" id="2487747"/>
    <lineage>
        <taxon>Archaea</taxon>
        <taxon>Methanobacteriati</taxon>
        <taxon>Methanobacteriota</taxon>
        <taxon>Stenosarchaea group</taxon>
        <taxon>Halobacteria</taxon>
        <taxon>Halobacteriales</taxon>
        <taxon>Haloarculaceae</taxon>
        <taxon>Haloarcula</taxon>
    </lineage>
</organism>
<keyword evidence="1" id="KW-0472">Membrane</keyword>
<name>A0AAW4PZG9_9EURY</name>
<evidence type="ECO:0000256" key="1">
    <source>
        <dbReference type="SAM" id="Phobius"/>
    </source>
</evidence>
<feature type="transmembrane region" description="Helical" evidence="1">
    <location>
        <begin position="12"/>
        <end position="38"/>
    </location>
</feature>
<feature type="transmembrane region" description="Helical" evidence="1">
    <location>
        <begin position="73"/>
        <end position="93"/>
    </location>
</feature>
<keyword evidence="1" id="KW-1133">Transmembrane helix</keyword>